<evidence type="ECO:0000313" key="6">
    <source>
        <dbReference type="Proteomes" id="UP000027195"/>
    </source>
</evidence>
<reference evidence="6" key="1">
    <citation type="journal article" date="2014" name="Proc. Natl. Acad. Sci. U.S.A.">
        <title>Extensive sampling of basidiomycete genomes demonstrates inadequacy of the white-rot/brown-rot paradigm for wood decay fungi.</title>
        <authorList>
            <person name="Riley R."/>
            <person name="Salamov A.A."/>
            <person name="Brown D.W."/>
            <person name="Nagy L.G."/>
            <person name="Floudas D."/>
            <person name="Held B.W."/>
            <person name="Levasseur A."/>
            <person name="Lombard V."/>
            <person name="Morin E."/>
            <person name="Otillar R."/>
            <person name="Lindquist E.A."/>
            <person name="Sun H."/>
            <person name="LaButti K.M."/>
            <person name="Schmutz J."/>
            <person name="Jabbour D."/>
            <person name="Luo H."/>
            <person name="Baker S.E."/>
            <person name="Pisabarro A.G."/>
            <person name="Walton J.D."/>
            <person name="Blanchette R.A."/>
            <person name="Henrissat B."/>
            <person name="Martin F."/>
            <person name="Cullen D."/>
            <person name="Hibbett D.S."/>
            <person name="Grigoriev I.V."/>
        </authorList>
    </citation>
    <scope>NUCLEOTIDE SEQUENCE [LARGE SCALE GENOMIC DNA]</scope>
    <source>
        <strain evidence="6">FD-172 SS1</strain>
    </source>
</reference>
<dbReference type="EMBL" id="KL198098">
    <property type="protein sequence ID" value="KDQ07934.1"/>
    <property type="molecule type" value="Genomic_DNA"/>
</dbReference>
<accession>A0A067LXL2</accession>
<protein>
    <submittedName>
        <fullName evidence="5">Glycosyltransferase family 15 protein</fullName>
    </submittedName>
</protein>
<name>A0A067LXL2_BOTB1</name>
<dbReference type="STRING" id="930990.A0A067LXL2"/>
<dbReference type="Proteomes" id="UP000027195">
    <property type="component" value="Unassembled WGS sequence"/>
</dbReference>
<feature type="active site" description="Nucleophile" evidence="3">
    <location>
        <position position="270"/>
    </location>
</feature>
<keyword evidence="2 5" id="KW-0808">Transferase</keyword>
<dbReference type="GO" id="GO:0005794">
    <property type="term" value="C:Golgi apparatus"/>
    <property type="evidence" value="ECO:0007669"/>
    <property type="project" value="TreeGrafter"/>
</dbReference>
<dbReference type="InterPro" id="IPR002685">
    <property type="entry name" value="Glyco_trans_15"/>
</dbReference>
<dbReference type="FunFam" id="3.90.550.10:FF:000051">
    <property type="entry name" value="Alpha-1,2-mannosyltransferase (Ktr4)"/>
    <property type="match status" value="1"/>
</dbReference>
<dbReference type="PANTHER" id="PTHR31121:SF6">
    <property type="entry name" value="ALPHA-1,2 MANNOSYLTRANSFERASE KTR1"/>
    <property type="match status" value="1"/>
</dbReference>
<feature type="signal peptide" evidence="4">
    <location>
        <begin position="1"/>
        <end position="22"/>
    </location>
</feature>
<dbReference type="SUPFAM" id="SSF53448">
    <property type="entry name" value="Nucleotide-diphospho-sugar transferases"/>
    <property type="match status" value="1"/>
</dbReference>
<dbReference type="InParanoid" id="A0A067LXL2"/>
<dbReference type="FunCoup" id="A0A067LXL2">
    <property type="interactions" value="128"/>
</dbReference>
<dbReference type="OrthoDB" id="439943at2759"/>
<organism evidence="5 6">
    <name type="scientific">Botryobasidium botryosum (strain FD-172 SS1)</name>
    <dbReference type="NCBI Taxonomy" id="930990"/>
    <lineage>
        <taxon>Eukaryota</taxon>
        <taxon>Fungi</taxon>
        <taxon>Dikarya</taxon>
        <taxon>Basidiomycota</taxon>
        <taxon>Agaricomycotina</taxon>
        <taxon>Agaricomycetes</taxon>
        <taxon>Cantharellales</taxon>
        <taxon>Botryobasidiaceae</taxon>
        <taxon>Botryobasidium</taxon>
    </lineage>
</organism>
<evidence type="ECO:0000256" key="1">
    <source>
        <dbReference type="ARBA" id="ARBA00007677"/>
    </source>
</evidence>
<keyword evidence="4" id="KW-0732">Signal</keyword>
<evidence type="ECO:0000313" key="5">
    <source>
        <dbReference type="EMBL" id="KDQ07934.1"/>
    </source>
</evidence>
<keyword evidence="6" id="KW-1185">Reference proteome</keyword>
<dbReference type="PIRSF" id="PIRSF018153">
    <property type="entry name" value="Glyco_trans_15"/>
    <property type="match status" value="1"/>
</dbReference>
<dbReference type="Gene3D" id="3.90.550.10">
    <property type="entry name" value="Spore Coat Polysaccharide Biosynthesis Protein SpsA, Chain A"/>
    <property type="match status" value="1"/>
</dbReference>
<evidence type="ECO:0000256" key="2">
    <source>
        <dbReference type="ARBA" id="ARBA00022679"/>
    </source>
</evidence>
<dbReference type="PANTHER" id="PTHR31121">
    <property type="entry name" value="ALPHA-1,2 MANNOSYLTRANSFERASE KTR1"/>
    <property type="match status" value="1"/>
</dbReference>
<dbReference type="GO" id="GO:0006487">
    <property type="term" value="P:protein N-linked glycosylation"/>
    <property type="evidence" value="ECO:0007669"/>
    <property type="project" value="TreeGrafter"/>
</dbReference>
<comment type="similarity">
    <text evidence="1">Belongs to the glycosyltransferase 15 family.</text>
</comment>
<dbReference type="GO" id="GO:0016020">
    <property type="term" value="C:membrane"/>
    <property type="evidence" value="ECO:0007669"/>
    <property type="project" value="InterPro"/>
</dbReference>
<dbReference type="Pfam" id="PF01793">
    <property type="entry name" value="Glyco_transf_15"/>
    <property type="match status" value="1"/>
</dbReference>
<evidence type="ECO:0000256" key="3">
    <source>
        <dbReference type="PIRSR" id="PIRSR018153-1"/>
    </source>
</evidence>
<gene>
    <name evidence="5" type="ORF">BOTBODRAFT_59670</name>
</gene>
<evidence type="ECO:0000256" key="4">
    <source>
        <dbReference type="SAM" id="SignalP"/>
    </source>
</evidence>
<proteinExistence type="inferred from homology"/>
<dbReference type="GO" id="GO:0000032">
    <property type="term" value="P:cell wall mannoprotein biosynthetic process"/>
    <property type="evidence" value="ECO:0007669"/>
    <property type="project" value="TreeGrafter"/>
</dbReference>
<dbReference type="AlphaFoldDB" id="A0A067LXL2"/>
<dbReference type="InterPro" id="IPR029044">
    <property type="entry name" value="Nucleotide-diphossugar_trans"/>
</dbReference>
<feature type="chain" id="PRO_5001640943" evidence="4">
    <location>
        <begin position="23"/>
        <end position="370"/>
    </location>
</feature>
<dbReference type="GO" id="GO:0000026">
    <property type="term" value="F:alpha-1,2-mannosyltransferase activity"/>
    <property type="evidence" value="ECO:0007669"/>
    <property type="project" value="TreeGrafter"/>
</dbReference>
<dbReference type="HOGENOM" id="CLU_024327_4_4_1"/>
<sequence length="370" mass="44133">MTPMRYVLLVLGLLISLHYILSVSHEEYARKTSLSQFLPSKHEPPYKTPIPEYYGNNTRRANAAIVILARNGDLSGILESVKQLEDRFNKKFHYPYVFLNEEPFSDEFKRRTTEITSALTEYGLIPRDHWYQPVWIDEEKARAAREDMIKHNVIYGHSVPYRNMCRFNSGYFFRQELLMKYDYYWRVEPSIKLYCDIDYDPFLFMQDNKKVYGFTISLYEYIETIPTLWDATKEFIKANPQYLPKDNGIGFLSDDGGETYNKCHFWSNFEIGDLRFWRSEAYTKFFEHLDEKGGFYYERWGDAPVHSIGAALFAHKDQIHFFEDIGYRHEPFQHCPQGASHSKGKCWCDENDNFDREWYSCLNKYDDLFK</sequence>